<feature type="transmembrane region" description="Helical" evidence="1">
    <location>
        <begin position="101"/>
        <end position="119"/>
    </location>
</feature>
<feature type="transmembrane region" description="Helical" evidence="1">
    <location>
        <begin position="312"/>
        <end position="332"/>
    </location>
</feature>
<keyword evidence="1" id="KW-0812">Transmembrane</keyword>
<name>A0A0M7AFB3_9HYPH</name>
<dbReference type="Proteomes" id="UP000053235">
    <property type="component" value="Unassembled WGS sequence"/>
</dbReference>
<dbReference type="InterPro" id="IPR036197">
    <property type="entry name" value="NarG-like_sf"/>
</dbReference>
<evidence type="ECO:0000256" key="1">
    <source>
        <dbReference type="SAM" id="Phobius"/>
    </source>
</evidence>
<dbReference type="InterPro" id="IPR012830">
    <property type="entry name" value="Citrate_utilization_prot_B"/>
</dbReference>
<evidence type="ECO:0000313" key="2">
    <source>
        <dbReference type="EMBL" id="CTQ73122.1"/>
    </source>
</evidence>
<dbReference type="OrthoDB" id="9765258at2"/>
<reference evidence="3" key="1">
    <citation type="submission" date="2015-07" db="EMBL/GenBank/DDBJ databases">
        <authorList>
            <person name="Rodrigo-Torres Lidia"/>
            <person name="Arahal R.David."/>
        </authorList>
    </citation>
    <scope>NUCLEOTIDE SEQUENCE [LARGE SCALE GENOMIC DNA]</scope>
    <source>
        <strain evidence="3">CECT 5112</strain>
    </source>
</reference>
<dbReference type="SUPFAM" id="SSF103501">
    <property type="entry name" value="Respiratory nitrate reductase 1 gamma chain"/>
    <property type="match status" value="1"/>
</dbReference>
<dbReference type="AlphaFoldDB" id="A0A0M7AFB3"/>
<proteinExistence type="predicted"/>
<sequence>MQTDLLQEARRQAEICNACRYCEGYCSVFPALHQERFFTDGNLTQLANLCHNCRGCYYACQYTAPHEFDLNLPKALAEVRQDSWESFAWPHPLAQIFQKNGVMIAVATVLGFAVLFLAMRTLGSAGGEGFYAVLSHNAMVAIFLPAFLFPLFSIAISLRRYWEGTDGKRITLAHIVGAFGSAANMKNLAGGHGDGCNFEDEDKFSNARRLAHQAVMYGFLLCFAATSAGTILHYAFNMPAPYPLWSFPKLLGVPGGILMVLGTVELARLKLKADRNLGASSAWGGEMGFVLLLFLVALSGLLLYWLGGTQLMPLMLAIHLGSVLSFFLLTPYTKMAHGFYRLAALIRDEQRKAALE</sequence>
<keyword evidence="1" id="KW-0472">Membrane</keyword>
<feature type="transmembrane region" description="Helical" evidence="1">
    <location>
        <begin position="288"/>
        <end position="306"/>
    </location>
</feature>
<accession>A0A0M7AFB3</accession>
<keyword evidence="3" id="KW-1185">Reference proteome</keyword>
<feature type="transmembrane region" description="Helical" evidence="1">
    <location>
        <begin position="139"/>
        <end position="158"/>
    </location>
</feature>
<organism evidence="2 3">
    <name type="scientific">Roseibium alexandrii</name>
    <dbReference type="NCBI Taxonomy" id="388408"/>
    <lineage>
        <taxon>Bacteria</taxon>
        <taxon>Pseudomonadati</taxon>
        <taxon>Pseudomonadota</taxon>
        <taxon>Alphaproteobacteria</taxon>
        <taxon>Hyphomicrobiales</taxon>
        <taxon>Stappiaceae</taxon>
        <taxon>Roseibium</taxon>
    </lineage>
</organism>
<feature type="transmembrane region" description="Helical" evidence="1">
    <location>
        <begin position="214"/>
        <end position="235"/>
    </location>
</feature>
<dbReference type="NCBIfam" id="TIGR02484">
    <property type="entry name" value="CitB"/>
    <property type="match status" value="1"/>
</dbReference>
<dbReference type="SUPFAM" id="SSF54862">
    <property type="entry name" value="4Fe-4S ferredoxins"/>
    <property type="match status" value="1"/>
</dbReference>
<dbReference type="RefSeq" id="WP_055672840.1">
    <property type="nucleotide sequence ID" value="NZ_CXWD01000014.1"/>
</dbReference>
<dbReference type="EMBL" id="CXWD01000014">
    <property type="protein sequence ID" value="CTQ73122.1"/>
    <property type="molecule type" value="Genomic_DNA"/>
</dbReference>
<dbReference type="STRING" id="388408.LAX5112_03430"/>
<keyword evidence="1" id="KW-1133">Transmembrane helix</keyword>
<feature type="transmembrane region" description="Helical" evidence="1">
    <location>
        <begin position="247"/>
        <end position="267"/>
    </location>
</feature>
<protein>
    <submittedName>
        <fullName evidence="2">Tricarballylate utilization protein B</fullName>
    </submittedName>
</protein>
<evidence type="ECO:0000313" key="3">
    <source>
        <dbReference type="Proteomes" id="UP000053235"/>
    </source>
</evidence>
<gene>
    <name evidence="2" type="ORF">LAX5112_03430</name>
</gene>